<dbReference type="Proteomes" id="UP000295367">
    <property type="component" value="Unassembled WGS sequence"/>
</dbReference>
<dbReference type="EMBL" id="SMCO01000010">
    <property type="protein sequence ID" value="TCV85194.1"/>
    <property type="molecule type" value="Genomic_DNA"/>
</dbReference>
<dbReference type="AlphaFoldDB" id="A0A4R3Y4A5"/>
<sequence>MQPCDLIKTREIMFSPLPPNQAEQVLMLLGGLSDIEVELSPHKYAVIVKYDVMHFTLKGIENALIEQNFHLDNSLLQKIKRALAYYCEDIQRHNLKVPERQTKNHQIFVQAYEHHPHGDHDDTPVEWREYR</sequence>
<evidence type="ECO:0000313" key="2">
    <source>
        <dbReference type="Proteomes" id="UP000295367"/>
    </source>
</evidence>
<protein>
    <submittedName>
        <fullName evidence="1">Uncharacterized protein</fullName>
    </submittedName>
</protein>
<keyword evidence="2" id="KW-1185">Reference proteome</keyword>
<gene>
    <name evidence="1" type="ORF">EDC63_11083</name>
</gene>
<comment type="caution">
    <text evidence="1">The sequence shown here is derived from an EMBL/GenBank/DDBJ whole genome shotgun (WGS) entry which is preliminary data.</text>
</comment>
<dbReference type="OrthoDB" id="8588195at2"/>
<accession>A0A4R3Y4A5</accession>
<evidence type="ECO:0000313" key="1">
    <source>
        <dbReference type="EMBL" id="TCV85194.1"/>
    </source>
</evidence>
<dbReference type="RefSeq" id="WP_124945358.1">
    <property type="nucleotide sequence ID" value="NZ_BHVT01000010.1"/>
</dbReference>
<organism evidence="1 2">
    <name type="scientific">Sulfurirhabdus autotrophica</name>
    <dbReference type="NCBI Taxonomy" id="1706046"/>
    <lineage>
        <taxon>Bacteria</taxon>
        <taxon>Pseudomonadati</taxon>
        <taxon>Pseudomonadota</taxon>
        <taxon>Betaproteobacteria</taxon>
        <taxon>Nitrosomonadales</taxon>
        <taxon>Sulfuricellaceae</taxon>
        <taxon>Sulfurirhabdus</taxon>
    </lineage>
</organism>
<proteinExistence type="predicted"/>
<reference evidence="1 2" key="1">
    <citation type="submission" date="2019-03" db="EMBL/GenBank/DDBJ databases">
        <title>Genomic Encyclopedia of Type Strains, Phase IV (KMG-IV): sequencing the most valuable type-strain genomes for metagenomic binning, comparative biology and taxonomic classification.</title>
        <authorList>
            <person name="Goeker M."/>
        </authorList>
    </citation>
    <scope>NUCLEOTIDE SEQUENCE [LARGE SCALE GENOMIC DNA]</scope>
    <source>
        <strain evidence="1 2">DSM 100309</strain>
    </source>
</reference>
<name>A0A4R3Y4A5_9PROT</name>